<proteinExistence type="predicted"/>
<accession>A0AAE7WSI2</accession>
<evidence type="ECO:0000313" key="1">
    <source>
        <dbReference type="EMBL" id="QYW04927.1"/>
    </source>
</evidence>
<name>A0AAE7WSI2_9CAUD</name>
<evidence type="ECO:0000313" key="2">
    <source>
        <dbReference type="Proteomes" id="UP000827609"/>
    </source>
</evidence>
<organism evidence="1 2">
    <name type="scientific">Erwinia phage pEa_SNUABM_7</name>
    <dbReference type="NCBI Taxonomy" id="2866695"/>
    <lineage>
        <taxon>Viruses</taxon>
        <taxon>Duplodnaviria</taxon>
        <taxon>Heunggongvirae</taxon>
        <taxon>Uroviricota</taxon>
        <taxon>Caudoviricetes</taxon>
        <taxon>Snuvirus</taxon>
        <taxon>Snuvirus SNUABM7</taxon>
    </lineage>
</organism>
<protein>
    <submittedName>
        <fullName evidence="1">Uncharacterized protein</fullName>
    </submittedName>
</protein>
<reference evidence="1" key="1">
    <citation type="submission" date="2021-06" db="EMBL/GenBank/DDBJ databases">
        <title>Complete genome sequence of Erwinia phage pEa_SNUABM_7.</title>
        <authorList>
            <person name="Kim S.G."/>
            <person name="Park S.C."/>
        </authorList>
    </citation>
    <scope>NUCLEOTIDE SEQUENCE</scope>
</reference>
<dbReference type="EMBL" id="MZ475896">
    <property type="protein sequence ID" value="QYW04927.1"/>
    <property type="molecule type" value="Genomic_DNA"/>
</dbReference>
<dbReference type="Proteomes" id="UP000827609">
    <property type="component" value="Segment"/>
</dbReference>
<keyword evidence="2" id="KW-1185">Reference proteome</keyword>
<gene>
    <name evidence="1" type="ORF">pEaSNUABM7_00259</name>
</gene>
<sequence length="179" mass="20992">MKQKFLFLRMSRHELNQHLFLLRGMSRERLESFTGIIAVVKDDTTMANIDDTDLYYFSEVTAEETTSETQQTWWNLIHYYDNQIAIGSLPRIEPLLPDDLVERIKTTRSNRFYYEFDTQMPEVLATVDLDLHFLPSAAQPRVKKPKEEQPEVNPLAAYTVEQLCAELRTRLSAKITIEF</sequence>